<reference evidence="3 4" key="1">
    <citation type="submission" date="2018-11" db="EMBL/GenBank/DDBJ databases">
        <title>Complete Genome Sequence of Vbrio mediterranei 117-T6: a Potential Pathogen Bacteria Isolated from the Conchocelis of Pyropia.</title>
        <authorList>
            <person name="Liu Q."/>
        </authorList>
    </citation>
    <scope>NUCLEOTIDE SEQUENCE [LARGE SCALE GENOMIC DNA]</scope>
    <source>
        <strain evidence="3 4">117-T6</strain>
    </source>
</reference>
<feature type="transmembrane region" description="Helical" evidence="1">
    <location>
        <begin position="91"/>
        <end position="111"/>
    </location>
</feature>
<evidence type="ECO:0000313" key="4">
    <source>
        <dbReference type="Proteomes" id="UP000279760"/>
    </source>
</evidence>
<dbReference type="EMBL" id="CP033577">
    <property type="protein sequence ID" value="AYV19854.1"/>
    <property type="molecule type" value="Genomic_DNA"/>
</dbReference>
<accession>A0A3G4V522</accession>
<dbReference type="EMBL" id="CP033577">
    <property type="protein sequence ID" value="AYV19844.1"/>
    <property type="molecule type" value="Genomic_DNA"/>
</dbReference>
<sequence length="114" mass="13749">MEFYQHRDIVWSSKRLLKQSETLEVKPWHIYWGNPLSKLARQASNLGEFLYEEDTEILCVRYKYSYEDVWSARANLCEANRIIYDMRYHQVMTYFKPMIAISFTGFLYALFPPS</sequence>
<dbReference type="AlphaFoldDB" id="A0A3G4V522"/>
<evidence type="ECO:0000313" key="2">
    <source>
        <dbReference type="EMBL" id="AYV19844.1"/>
    </source>
</evidence>
<evidence type="ECO:0000256" key="1">
    <source>
        <dbReference type="SAM" id="Phobius"/>
    </source>
</evidence>
<gene>
    <name evidence="2" type="ORF">ECB94_00405</name>
    <name evidence="3" type="ORF">ECB94_00460</name>
</gene>
<keyword evidence="1" id="KW-0472">Membrane</keyword>
<keyword evidence="1" id="KW-0812">Transmembrane</keyword>
<evidence type="ECO:0000313" key="3">
    <source>
        <dbReference type="EMBL" id="AYV19854.1"/>
    </source>
</evidence>
<dbReference type="Proteomes" id="UP000279760">
    <property type="component" value="Chromosome 1"/>
</dbReference>
<proteinExistence type="predicted"/>
<protein>
    <submittedName>
        <fullName evidence="3">Uncharacterized protein</fullName>
    </submittedName>
</protein>
<organism evidence="3 4">
    <name type="scientific">Vibrio mediterranei</name>
    <dbReference type="NCBI Taxonomy" id="689"/>
    <lineage>
        <taxon>Bacteria</taxon>
        <taxon>Pseudomonadati</taxon>
        <taxon>Pseudomonadota</taxon>
        <taxon>Gammaproteobacteria</taxon>
        <taxon>Vibrionales</taxon>
        <taxon>Vibrionaceae</taxon>
        <taxon>Vibrio</taxon>
    </lineage>
</organism>
<dbReference type="RefSeq" id="WP_124939715.1">
    <property type="nucleotide sequence ID" value="NZ_CP033577.1"/>
</dbReference>
<keyword evidence="1" id="KW-1133">Transmembrane helix</keyword>
<name>A0A3G4V522_9VIBR</name>